<organism evidence="2 3">
    <name type="scientific">Rhizobium leguminosarum</name>
    <dbReference type="NCBI Taxonomy" id="384"/>
    <lineage>
        <taxon>Bacteria</taxon>
        <taxon>Pseudomonadati</taxon>
        <taxon>Pseudomonadota</taxon>
        <taxon>Alphaproteobacteria</taxon>
        <taxon>Hyphomicrobiales</taxon>
        <taxon>Rhizobiaceae</taxon>
        <taxon>Rhizobium/Agrobacterium group</taxon>
        <taxon>Rhizobium</taxon>
    </lineage>
</organism>
<evidence type="ECO:0000313" key="2">
    <source>
        <dbReference type="EMBL" id="API51572.1"/>
    </source>
</evidence>
<feature type="coiled-coil region" evidence="1">
    <location>
        <begin position="53"/>
        <end position="116"/>
    </location>
</feature>
<sequence length="215" mass="23743">MRWQILVFALAVFLGRPAIGSDYGTELLGSAFQTVAQSIDVARATKSSDLQTLVAVRDQLNKLEGHLNKATEKLPDEYKDVFSGYDETLAKTDVSLDELENLLKDISAKNQFFERTAGFWPFDKGLLVVVKVSTYRADKLEPGYSVAFTPQVDADRPDARFPFSSDTNNASRRLPPGNYVMFLSRKGDRVLSRSLAVGADGTAEEDIRIVLGDGQ</sequence>
<gene>
    <name evidence="2" type="ORF">BMW22_08020</name>
</gene>
<keyword evidence="1" id="KW-0175">Coiled coil</keyword>
<evidence type="ECO:0000313" key="3">
    <source>
        <dbReference type="Proteomes" id="UP000183050"/>
    </source>
</evidence>
<reference evidence="2 3" key="1">
    <citation type="submission" date="2016-11" db="EMBL/GenBank/DDBJ databases">
        <title>Rhizobium leguminosarum bv. viciae strain Vaf12 isolated from Vavilovia formosa root nodules from Russia, Dagestan.</title>
        <authorList>
            <person name="Kimeklis A."/>
        </authorList>
    </citation>
    <scope>NUCLEOTIDE SEQUENCE [LARGE SCALE GENOMIC DNA]</scope>
    <source>
        <strain evidence="2 3">Vaf-108</strain>
    </source>
</reference>
<dbReference type="AlphaFoldDB" id="A0A1L3Z7K1"/>
<name>A0A1L3Z7K1_RHILE</name>
<proteinExistence type="predicted"/>
<dbReference type="EMBL" id="CP018228">
    <property type="protein sequence ID" value="API51572.1"/>
    <property type="molecule type" value="Genomic_DNA"/>
</dbReference>
<protein>
    <submittedName>
        <fullName evidence="2">Uncharacterized protein</fullName>
    </submittedName>
</protein>
<dbReference type="Proteomes" id="UP000183050">
    <property type="component" value="Chromosome"/>
</dbReference>
<accession>A0A1L3Z7K1</accession>
<dbReference type="RefSeq" id="WP_072638325.1">
    <property type="nucleotide sequence ID" value="NZ_CP018228.1"/>
</dbReference>
<evidence type="ECO:0000256" key="1">
    <source>
        <dbReference type="SAM" id="Coils"/>
    </source>
</evidence>